<dbReference type="SUPFAM" id="SSF53335">
    <property type="entry name" value="S-adenosyl-L-methionine-dependent methyltransferases"/>
    <property type="match status" value="1"/>
</dbReference>
<evidence type="ECO:0000313" key="1">
    <source>
        <dbReference type="EMBL" id="HAU1880941.1"/>
    </source>
</evidence>
<accession>A0AAN5PI54</accession>
<keyword evidence="1" id="KW-0808">Transferase</keyword>
<comment type="caution">
    <text evidence="1">The sequence shown here is derived from an EMBL/GenBank/DDBJ whole genome shotgun (WGS) entry which is preliminary data.</text>
</comment>
<reference evidence="1" key="2">
    <citation type="submission" date="2019-10" db="EMBL/GenBank/DDBJ databases">
        <authorList>
            <consortium name="NCBI Pathogen Detection Project"/>
        </authorList>
    </citation>
    <scope>NUCLEOTIDE SEQUENCE</scope>
    <source>
        <strain evidence="1">AZ00058701</strain>
    </source>
</reference>
<dbReference type="Gene3D" id="3.40.50.150">
    <property type="entry name" value="Vaccinia Virus protein VP39"/>
    <property type="match status" value="1"/>
</dbReference>
<dbReference type="GO" id="GO:0032259">
    <property type="term" value="P:methylation"/>
    <property type="evidence" value="ECO:0007669"/>
    <property type="project" value="UniProtKB-KW"/>
</dbReference>
<dbReference type="RefSeq" id="WP_010945827.1">
    <property type="nucleotide sequence ID" value="NZ_CCZO01000027.1"/>
</dbReference>
<keyword evidence="1" id="KW-0489">Methyltransferase</keyword>
<dbReference type="AlphaFoldDB" id="A0AAN5PI54"/>
<dbReference type="Proteomes" id="UP000866496">
    <property type="component" value="Unassembled WGS sequence"/>
</dbReference>
<organism evidence="1 2">
    <name type="scientific">Legionella pneumophila</name>
    <dbReference type="NCBI Taxonomy" id="446"/>
    <lineage>
        <taxon>Bacteria</taxon>
        <taxon>Pseudomonadati</taxon>
        <taxon>Pseudomonadota</taxon>
        <taxon>Gammaproteobacteria</taxon>
        <taxon>Legionellales</taxon>
        <taxon>Legionellaceae</taxon>
        <taxon>Legionella</taxon>
    </lineage>
</organism>
<name>A0AAN5PI54_LEGPN</name>
<evidence type="ECO:0000313" key="2">
    <source>
        <dbReference type="Proteomes" id="UP000866496"/>
    </source>
</evidence>
<reference evidence="1" key="1">
    <citation type="journal article" date="2018" name="Genome Biol.">
        <title>SKESA: strategic k-mer extension for scrupulous assemblies.</title>
        <authorList>
            <person name="Souvorov A."/>
            <person name="Agarwala R."/>
            <person name="Lipman D.J."/>
        </authorList>
    </citation>
    <scope>NUCLEOTIDE SEQUENCE</scope>
    <source>
        <strain evidence="1">AZ00058701</strain>
    </source>
</reference>
<sequence>MMSYMLVSNEKVIAEEWKKYAGYTVRPLPSTCAYYKDLIQSNSNKDSFLIYGGTPEIRSLFQESNLKVTLTDQSELIIRAMGYLTMGAASIAANEELVVTNWLNLEGIANDSCDFLIGDDAINMVEWTQFDLFLSNANRVLKSNGLFICHLLVKPQECFITNTIDDVRREYKEGVIRTKYDLASRLNFICYDTNSYAMGWQNTIEQLGINQLDQFKPSFDFVGTFGRCNSKFYCPPQDAFERLLNNYFHIEEVFYPHEYEYCQFEPVYVLRKK</sequence>
<protein>
    <submittedName>
        <fullName evidence="1">Class I SAM-dependent methyltransferase</fullName>
    </submittedName>
</protein>
<gene>
    <name evidence="1" type="ORF">JBJ86_11910</name>
</gene>
<dbReference type="EMBL" id="DACWHX010000014">
    <property type="protein sequence ID" value="HAU1880941.1"/>
    <property type="molecule type" value="Genomic_DNA"/>
</dbReference>
<dbReference type="InterPro" id="IPR029063">
    <property type="entry name" value="SAM-dependent_MTases_sf"/>
</dbReference>
<dbReference type="GeneID" id="57034073"/>
<proteinExistence type="predicted"/>
<dbReference type="GO" id="GO:0008168">
    <property type="term" value="F:methyltransferase activity"/>
    <property type="evidence" value="ECO:0007669"/>
    <property type="project" value="UniProtKB-KW"/>
</dbReference>